<dbReference type="GeneID" id="64631123"/>
<dbReference type="OrthoDB" id="2689831at2759"/>
<dbReference type="AlphaFoldDB" id="A0A9P7J624"/>
<accession>A0A9P7J624</accession>
<evidence type="ECO:0000313" key="2">
    <source>
        <dbReference type="Proteomes" id="UP000807769"/>
    </source>
</evidence>
<evidence type="ECO:0000313" key="1">
    <source>
        <dbReference type="EMBL" id="KAG1804499.1"/>
    </source>
</evidence>
<organism evidence="1 2">
    <name type="scientific">Suillus subaureus</name>
    <dbReference type="NCBI Taxonomy" id="48587"/>
    <lineage>
        <taxon>Eukaryota</taxon>
        <taxon>Fungi</taxon>
        <taxon>Dikarya</taxon>
        <taxon>Basidiomycota</taxon>
        <taxon>Agaricomycotina</taxon>
        <taxon>Agaricomycetes</taxon>
        <taxon>Agaricomycetidae</taxon>
        <taxon>Boletales</taxon>
        <taxon>Suillineae</taxon>
        <taxon>Suillaceae</taxon>
        <taxon>Suillus</taxon>
    </lineage>
</organism>
<dbReference type="EMBL" id="JABBWG010000057">
    <property type="protein sequence ID" value="KAG1804499.1"/>
    <property type="molecule type" value="Genomic_DNA"/>
</dbReference>
<keyword evidence="2" id="KW-1185">Reference proteome</keyword>
<proteinExistence type="predicted"/>
<comment type="caution">
    <text evidence="1">The sequence shown here is derived from an EMBL/GenBank/DDBJ whole genome shotgun (WGS) entry which is preliminary data.</text>
</comment>
<protein>
    <submittedName>
        <fullName evidence="1">Uncharacterized protein</fullName>
    </submittedName>
</protein>
<gene>
    <name evidence="1" type="ORF">BJ212DRAFT_1393448</name>
</gene>
<dbReference type="RefSeq" id="XP_041186979.1">
    <property type="nucleotide sequence ID" value="XM_041337107.1"/>
</dbReference>
<sequence>MTCDAMPIIFPRFTRTSISQRLPSANMIFTSNVLHGVAHVTITGCLAATFFKQTVFDATRQELYNAGDRPSVGAAVTKFCLKTACLVIASHRTTKKILGGDFTLKDNPPPLAGDIYTPAPSRTQRHKRFSIDSDTTLVADDDDYLKDFDAPPSHYLPLLATPDLSIPTVPFFFNTNLQSITILPKPPDAVHIANRRKRQV</sequence>
<dbReference type="Proteomes" id="UP000807769">
    <property type="component" value="Unassembled WGS sequence"/>
</dbReference>
<name>A0A9P7J624_9AGAM</name>
<reference evidence="1" key="1">
    <citation type="journal article" date="2020" name="New Phytol.">
        <title>Comparative genomics reveals dynamic genome evolution in host specialist ectomycorrhizal fungi.</title>
        <authorList>
            <person name="Lofgren L.A."/>
            <person name="Nguyen N.H."/>
            <person name="Vilgalys R."/>
            <person name="Ruytinx J."/>
            <person name="Liao H.L."/>
            <person name="Branco S."/>
            <person name="Kuo A."/>
            <person name="LaButti K."/>
            <person name="Lipzen A."/>
            <person name="Andreopoulos W."/>
            <person name="Pangilinan J."/>
            <person name="Riley R."/>
            <person name="Hundley H."/>
            <person name="Na H."/>
            <person name="Barry K."/>
            <person name="Grigoriev I.V."/>
            <person name="Stajich J.E."/>
            <person name="Kennedy P.G."/>
        </authorList>
    </citation>
    <scope>NUCLEOTIDE SEQUENCE</scope>
    <source>
        <strain evidence="1">MN1</strain>
    </source>
</reference>